<reference evidence="2 3" key="2">
    <citation type="submission" date="2018-06" db="EMBL/GenBank/DDBJ databases">
        <title>Metagenomic assembly of (sub)arctic Cyanobacteria and their associated microbiome from non-axenic cultures.</title>
        <authorList>
            <person name="Baurain D."/>
        </authorList>
    </citation>
    <scope>NUCLEOTIDE SEQUENCE [LARGE SCALE GENOMIC DNA]</scope>
    <source>
        <strain evidence="2">ULC129bin1</strain>
    </source>
</reference>
<reference evidence="3" key="1">
    <citation type="submission" date="2018-04" db="EMBL/GenBank/DDBJ databases">
        <authorList>
            <person name="Cornet L."/>
        </authorList>
    </citation>
    <scope>NUCLEOTIDE SEQUENCE [LARGE SCALE GENOMIC DNA]</scope>
</reference>
<evidence type="ECO:0000313" key="3">
    <source>
        <dbReference type="Proteomes" id="UP000249354"/>
    </source>
</evidence>
<name>A0A2W4TYX0_9CYAN</name>
<protein>
    <submittedName>
        <fullName evidence="2">Uncharacterized protein</fullName>
    </submittedName>
</protein>
<comment type="caution">
    <text evidence="2">The sequence shown here is derived from an EMBL/GenBank/DDBJ whole genome shotgun (WGS) entry which is preliminary data.</text>
</comment>
<dbReference type="Proteomes" id="UP000249354">
    <property type="component" value="Unassembled WGS sequence"/>
</dbReference>
<evidence type="ECO:0000313" key="2">
    <source>
        <dbReference type="EMBL" id="PZO13842.1"/>
    </source>
</evidence>
<dbReference type="AlphaFoldDB" id="A0A2W4TYX0"/>
<evidence type="ECO:0000256" key="1">
    <source>
        <dbReference type="SAM" id="MobiDB-lite"/>
    </source>
</evidence>
<dbReference type="EMBL" id="QBMC01000117">
    <property type="protein sequence ID" value="PZO13842.1"/>
    <property type="molecule type" value="Genomic_DNA"/>
</dbReference>
<accession>A0A2W4TYX0</accession>
<feature type="region of interest" description="Disordered" evidence="1">
    <location>
        <begin position="198"/>
        <end position="235"/>
    </location>
</feature>
<proteinExistence type="predicted"/>
<gene>
    <name evidence="2" type="ORF">DCF25_15585</name>
</gene>
<organism evidence="2 3">
    <name type="scientific">Leptolyngbya foveolarum</name>
    <dbReference type="NCBI Taxonomy" id="47253"/>
    <lineage>
        <taxon>Bacteria</taxon>
        <taxon>Bacillati</taxon>
        <taxon>Cyanobacteriota</taxon>
        <taxon>Cyanophyceae</taxon>
        <taxon>Leptolyngbyales</taxon>
        <taxon>Leptolyngbyaceae</taxon>
        <taxon>Leptolyngbya group</taxon>
        <taxon>Leptolyngbya</taxon>
    </lineage>
</organism>
<sequence length="235" mass="25935">MPFDVHQLDKLDHESVEAELDKYIEAAVSAFEASPEGKAFATEYPDADGWVSTFIELGYNYEGRSLPALSQKTVAQMMESLLPRKITVMDASEAEEAIPELVAFWSFLSREYQLPKAEKIIHYLQSIAGKFGEWMVDPARGGMAKNFILSGMNAGYDMTSKAGLMAYQQAYNAQLLGNPVKGSWKQKIVNLFGAAPLSDERPLALPPKPAKKQPEVKSKGFGAAIKPKGSQRKQK</sequence>